<evidence type="ECO:0000313" key="2">
    <source>
        <dbReference type="EMBL" id="MFB9557359.1"/>
    </source>
</evidence>
<evidence type="ECO:0000313" key="3">
    <source>
        <dbReference type="Proteomes" id="UP001589716"/>
    </source>
</evidence>
<accession>A0ABV5QV16</accession>
<keyword evidence="3" id="KW-1185">Reference proteome</keyword>
<evidence type="ECO:0000256" key="1">
    <source>
        <dbReference type="SAM" id="MobiDB-lite"/>
    </source>
</evidence>
<organism evidence="2 3">
    <name type="scientific">Streptomyces roseoviridis</name>
    <dbReference type="NCBI Taxonomy" id="67361"/>
    <lineage>
        <taxon>Bacteria</taxon>
        <taxon>Bacillati</taxon>
        <taxon>Actinomycetota</taxon>
        <taxon>Actinomycetes</taxon>
        <taxon>Kitasatosporales</taxon>
        <taxon>Streptomycetaceae</taxon>
        <taxon>Streptomyces</taxon>
    </lineage>
</organism>
<feature type="region of interest" description="Disordered" evidence="1">
    <location>
        <begin position="60"/>
        <end position="82"/>
    </location>
</feature>
<dbReference type="EMBL" id="JBHMCT010000015">
    <property type="protein sequence ID" value="MFB9557359.1"/>
    <property type="molecule type" value="Genomic_DNA"/>
</dbReference>
<name>A0ABV5QV16_9ACTN</name>
<reference evidence="2 3" key="1">
    <citation type="submission" date="2024-09" db="EMBL/GenBank/DDBJ databases">
        <authorList>
            <person name="Sun Q."/>
            <person name="Mori K."/>
        </authorList>
    </citation>
    <scope>NUCLEOTIDE SEQUENCE [LARGE SCALE GENOMIC DNA]</scope>
    <source>
        <strain evidence="2 3">JCM 4414</strain>
    </source>
</reference>
<protein>
    <submittedName>
        <fullName evidence="2">Uncharacterized protein</fullName>
    </submittedName>
</protein>
<sequence>MHNQRHDERLSDEELELFIQYLHRFANHDVDIFAMMEAGDPEHPVYVVFGRDYPPIGEASDYHRPFAGRRPPTSTTDINDGG</sequence>
<dbReference type="Proteomes" id="UP001589716">
    <property type="component" value="Unassembled WGS sequence"/>
</dbReference>
<gene>
    <name evidence="2" type="ORF">ACFFTP_24630</name>
</gene>
<feature type="compositionally biased region" description="Polar residues" evidence="1">
    <location>
        <begin position="72"/>
        <end position="82"/>
    </location>
</feature>
<dbReference type="RefSeq" id="WP_345487356.1">
    <property type="nucleotide sequence ID" value="NZ_BAAAWU010000001.1"/>
</dbReference>
<comment type="caution">
    <text evidence="2">The sequence shown here is derived from an EMBL/GenBank/DDBJ whole genome shotgun (WGS) entry which is preliminary data.</text>
</comment>
<proteinExistence type="predicted"/>